<dbReference type="PRINTS" id="PR00899">
    <property type="entry name" value="GPCRSTE3"/>
</dbReference>
<reference evidence="12 13" key="1">
    <citation type="journal article" date="2019" name="Sci. Rep.">
        <title>A multi-omics analysis of the grapevine pathogen Lasiodiplodia theobromae reveals that temperature affects the expression of virulence- and pathogenicity-related genes.</title>
        <authorList>
            <person name="Felix C."/>
            <person name="Meneses R."/>
            <person name="Goncalves M.F.M."/>
            <person name="Tilleman L."/>
            <person name="Duarte A.S."/>
            <person name="Jorrin-Novo J.V."/>
            <person name="Van de Peer Y."/>
            <person name="Deforce D."/>
            <person name="Van Nieuwerburgh F."/>
            <person name="Esteves A.C."/>
            <person name="Alves A."/>
        </authorList>
    </citation>
    <scope>NUCLEOTIDE SEQUENCE [LARGE SCALE GENOMIC DNA]</scope>
    <source>
        <strain evidence="12 13">LA-SOL3</strain>
    </source>
</reference>
<evidence type="ECO:0000256" key="10">
    <source>
        <dbReference type="SAM" id="MobiDB-lite"/>
    </source>
</evidence>
<evidence type="ECO:0000256" key="7">
    <source>
        <dbReference type="ARBA" id="ARBA00023136"/>
    </source>
</evidence>
<dbReference type="GO" id="GO:0000750">
    <property type="term" value="P:pheromone-dependent signal transduction involved in conjugation with cellular fusion"/>
    <property type="evidence" value="ECO:0007669"/>
    <property type="project" value="TreeGrafter"/>
</dbReference>
<dbReference type="GO" id="GO:0004932">
    <property type="term" value="F:mating-type factor pheromone receptor activity"/>
    <property type="evidence" value="ECO:0007669"/>
    <property type="project" value="InterPro"/>
</dbReference>
<evidence type="ECO:0000256" key="5">
    <source>
        <dbReference type="ARBA" id="ARBA00022989"/>
    </source>
</evidence>
<keyword evidence="4 11" id="KW-0812">Transmembrane</keyword>
<keyword evidence="9" id="KW-0807">Transducer</keyword>
<keyword evidence="7 11" id="KW-0472">Membrane</keyword>
<comment type="subcellular location">
    <subcellularLocation>
        <location evidence="1">Membrane</location>
        <topology evidence="1">Multi-pass membrane protein</topology>
    </subcellularLocation>
</comment>
<feature type="transmembrane region" description="Helical" evidence="11">
    <location>
        <begin position="124"/>
        <end position="142"/>
    </location>
</feature>
<dbReference type="OrthoDB" id="2874149at2759"/>
<evidence type="ECO:0000256" key="2">
    <source>
        <dbReference type="ARBA" id="ARBA00011085"/>
    </source>
</evidence>
<feature type="region of interest" description="Disordered" evidence="10">
    <location>
        <begin position="404"/>
        <end position="430"/>
    </location>
</feature>
<evidence type="ECO:0000256" key="4">
    <source>
        <dbReference type="ARBA" id="ARBA00022692"/>
    </source>
</evidence>
<dbReference type="PANTHER" id="PTHR28097:SF1">
    <property type="entry name" value="PHEROMONE A FACTOR RECEPTOR"/>
    <property type="match status" value="1"/>
</dbReference>
<keyword evidence="13" id="KW-1185">Reference proteome</keyword>
<evidence type="ECO:0000256" key="3">
    <source>
        <dbReference type="ARBA" id="ARBA00022507"/>
    </source>
</evidence>
<evidence type="ECO:0000256" key="11">
    <source>
        <dbReference type="SAM" id="Phobius"/>
    </source>
</evidence>
<comment type="caution">
    <text evidence="12">The sequence shown here is derived from an EMBL/GenBank/DDBJ whole genome shotgun (WGS) entry which is preliminary data.</text>
</comment>
<keyword evidence="5 11" id="KW-1133">Transmembrane helix</keyword>
<gene>
    <name evidence="12" type="primary">BBR1</name>
    <name evidence="12" type="ORF">DBV05_g4880</name>
</gene>
<feature type="transmembrane region" description="Helical" evidence="11">
    <location>
        <begin position="215"/>
        <end position="239"/>
    </location>
</feature>
<evidence type="ECO:0000256" key="9">
    <source>
        <dbReference type="ARBA" id="ARBA00023224"/>
    </source>
</evidence>
<comment type="similarity">
    <text evidence="2">Belongs to the G-protein coupled receptor 4 family.</text>
</comment>
<feature type="transmembrane region" description="Helical" evidence="11">
    <location>
        <begin position="276"/>
        <end position="295"/>
    </location>
</feature>
<evidence type="ECO:0000313" key="12">
    <source>
        <dbReference type="EMBL" id="KAB2576548.1"/>
    </source>
</evidence>
<evidence type="ECO:0000256" key="1">
    <source>
        <dbReference type="ARBA" id="ARBA00004141"/>
    </source>
</evidence>
<feature type="transmembrane region" description="Helical" evidence="11">
    <location>
        <begin position="39"/>
        <end position="61"/>
    </location>
</feature>
<dbReference type="Proteomes" id="UP000325902">
    <property type="component" value="Unassembled WGS sequence"/>
</dbReference>
<protein>
    <submittedName>
        <fullName evidence="12">Pheromone B beta 1 receptor</fullName>
    </submittedName>
</protein>
<feature type="compositionally biased region" description="Polar residues" evidence="10">
    <location>
        <begin position="416"/>
        <end position="430"/>
    </location>
</feature>
<dbReference type="CDD" id="cd14966">
    <property type="entry name" value="7tmD_STE3"/>
    <property type="match status" value="1"/>
</dbReference>
<evidence type="ECO:0000256" key="6">
    <source>
        <dbReference type="ARBA" id="ARBA00023040"/>
    </source>
</evidence>
<keyword evidence="3" id="KW-0589">Pheromone response</keyword>
<organism evidence="12 13">
    <name type="scientific">Lasiodiplodia theobromae</name>
    <dbReference type="NCBI Taxonomy" id="45133"/>
    <lineage>
        <taxon>Eukaryota</taxon>
        <taxon>Fungi</taxon>
        <taxon>Dikarya</taxon>
        <taxon>Ascomycota</taxon>
        <taxon>Pezizomycotina</taxon>
        <taxon>Dothideomycetes</taxon>
        <taxon>Dothideomycetes incertae sedis</taxon>
        <taxon>Botryosphaeriales</taxon>
        <taxon>Botryosphaeriaceae</taxon>
        <taxon>Lasiodiplodia</taxon>
    </lineage>
</organism>
<dbReference type="PANTHER" id="PTHR28097">
    <property type="entry name" value="PHEROMONE A FACTOR RECEPTOR"/>
    <property type="match status" value="1"/>
</dbReference>
<evidence type="ECO:0000256" key="8">
    <source>
        <dbReference type="ARBA" id="ARBA00023170"/>
    </source>
</evidence>
<accession>A0A5N5DFG2</accession>
<dbReference type="InterPro" id="IPR001499">
    <property type="entry name" value="GPCR_STE3"/>
</dbReference>
<evidence type="ECO:0000313" key="13">
    <source>
        <dbReference type="Proteomes" id="UP000325902"/>
    </source>
</evidence>
<name>A0A5N5DFG2_9PEZI</name>
<dbReference type="AlphaFoldDB" id="A0A5N5DFG2"/>
<dbReference type="EMBL" id="VCHE01000023">
    <property type="protein sequence ID" value="KAB2576548.1"/>
    <property type="molecule type" value="Genomic_DNA"/>
</dbReference>
<dbReference type="Pfam" id="PF02076">
    <property type="entry name" value="STE3"/>
    <property type="match status" value="1"/>
</dbReference>
<feature type="transmembrane region" description="Helical" evidence="11">
    <location>
        <begin position="81"/>
        <end position="103"/>
    </location>
</feature>
<dbReference type="GO" id="GO:0005886">
    <property type="term" value="C:plasma membrane"/>
    <property type="evidence" value="ECO:0007669"/>
    <property type="project" value="TreeGrafter"/>
</dbReference>
<keyword evidence="8 12" id="KW-0675">Receptor</keyword>
<keyword evidence="6" id="KW-0297">G-protein coupled receptor</keyword>
<feature type="transmembrane region" description="Helical" evidence="11">
    <location>
        <begin position="172"/>
        <end position="194"/>
    </location>
</feature>
<feature type="transmembrane region" description="Helical" evidence="11">
    <location>
        <begin position="12"/>
        <end position="32"/>
    </location>
</feature>
<proteinExistence type="inferred from homology"/>
<sequence length="492" mass="54700">MAEVENPIYSAAIYLPVLACLVVLLDIPPLVWHVRNRNLGAAALVGWIITYNFIAFINALLWPHNDPRYGFHGYVVCDIEVYVVVAGWTGVSTSLLCIMRSLAKVLDTKNQVVTPRRAQRIRQYLIDAATCWALPIIQLGMFDVVKVYRYYIYGISGCVPSLDTSWASVALIYSWPFAIDLLCAYYAVLIMVRLHRYRSEFSRLVHSHNTTRSRFLRLFILCILFLLGILPAQTIILWLNIRARALSFSWARNHLPENRSKIMPIKPYGALLPDRWTSVVGGFLLFLFFGLGTDATNMYRSWATKLNPARIFRRNNTRRRTVFYTTTGSSPVSPSAHSMFNYKTYFNSRRSSSSSAGKSHASRSLCKSPLSFWRASNAAGVATSPTTDYSRAGSTAPILPLHHLNLHRNPDDDNNGNKVRTLSSASSAPTIDTAISTTPLSKTIRKASAGTLAECDDDDDVASVISSPMEDAKGRVEGLGIRMDMAGPGTGA</sequence>